<proteinExistence type="predicted"/>
<comment type="caution">
    <text evidence="1">The sequence shown here is derived from an EMBL/GenBank/DDBJ whole genome shotgun (WGS) entry which is preliminary data.</text>
</comment>
<dbReference type="AlphaFoldDB" id="A0AB34KDH3"/>
<gene>
    <name evidence="1" type="ORF">WHR41_09568</name>
</gene>
<evidence type="ECO:0000313" key="2">
    <source>
        <dbReference type="Proteomes" id="UP000803884"/>
    </source>
</evidence>
<dbReference type="EMBL" id="JAAQHG020000154">
    <property type="protein sequence ID" value="KAL1581797.1"/>
    <property type="molecule type" value="Genomic_DNA"/>
</dbReference>
<keyword evidence="2" id="KW-1185">Reference proteome</keyword>
<evidence type="ECO:0000313" key="1">
    <source>
        <dbReference type="EMBL" id="KAL1581797.1"/>
    </source>
</evidence>
<organism evidence="1 2">
    <name type="scientific">Cladosporium halotolerans</name>
    <dbReference type="NCBI Taxonomy" id="1052096"/>
    <lineage>
        <taxon>Eukaryota</taxon>
        <taxon>Fungi</taxon>
        <taxon>Dikarya</taxon>
        <taxon>Ascomycota</taxon>
        <taxon>Pezizomycotina</taxon>
        <taxon>Dothideomycetes</taxon>
        <taxon>Dothideomycetidae</taxon>
        <taxon>Cladosporiales</taxon>
        <taxon>Cladosporiaceae</taxon>
        <taxon>Cladosporium</taxon>
    </lineage>
</organism>
<dbReference type="GeneID" id="96011009"/>
<accession>A0AB34KDH3</accession>
<reference evidence="1 2" key="1">
    <citation type="journal article" date="2020" name="Microbiol. Resour. Announc.">
        <title>Draft Genome Sequence of a Cladosporium Species Isolated from the Mesophotic Ascidian Didemnum maculosum.</title>
        <authorList>
            <person name="Gioti A."/>
            <person name="Siaperas R."/>
            <person name="Nikolaivits E."/>
            <person name="Le Goff G."/>
            <person name="Ouazzani J."/>
            <person name="Kotoulas G."/>
            <person name="Topakas E."/>
        </authorList>
    </citation>
    <scope>NUCLEOTIDE SEQUENCE [LARGE SCALE GENOMIC DNA]</scope>
    <source>
        <strain evidence="1 2">TM138-S3</strain>
    </source>
</reference>
<sequence length="265" mass="29533">MVVFLNGGYCAVQHHLGPADHPVESVQRALTLLLNQGCPKSKSPNPLPPELYGAMDDLDLRMEDLPMEDYAPNKLQSPMREHKKLRRSQSLTMYMDLDDPSDLEGYSPRRDTRLKSGCLILCCAQCLSAVLIEYSNGTIPGLPRPSKTSRNHNGVALTDCKKCFWRTRKGLEGRAQDNRGHFRMSRTASICPGLWDTSDLIGAANLVLGEAVGIMLVDRVCLHLNWDRVSRAFAGRDRVTSLDVLQVATRDVSKIVLPYLTGNWV</sequence>
<protein>
    <submittedName>
        <fullName evidence="1">Uncharacterized protein</fullName>
    </submittedName>
</protein>
<dbReference type="RefSeq" id="XP_069224906.1">
    <property type="nucleotide sequence ID" value="XM_069378171.1"/>
</dbReference>
<dbReference type="Proteomes" id="UP000803884">
    <property type="component" value="Unassembled WGS sequence"/>
</dbReference>
<name>A0AB34KDH3_9PEZI</name>